<comment type="caution">
    <text evidence="2">The sequence shown here is derived from an EMBL/GenBank/DDBJ whole genome shotgun (WGS) entry which is preliminary data.</text>
</comment>
<feature type="compositionally biased region" description="Low complexity" evidence="1">
    <location>
        <begin position="32"/>
        <end position="41"/>
    </location>
</feature>
<reference evidence="2" key="2">
    <citation type="submission" date="2020-11" db="EMBL/GenBank/DDBJ databases">
        <authorList>
            <person name="McCartney M.A."/>
            <person name="Auch B."/>
            <person name="Kono T."/>
            <person name="Mallez S."/>
            <person name="Becker A."/>
            <person name="Gohl D.M."/>
            <person name="Silverstein K.A.T."/>
            <person name="Koren S."/>
            <person name="Bechman K.B."/>
            <person name="Herman A."/>
            <person name="Abrahante J.E."/>
            <person name="Garbe J."/>
        </authorList>
    </citation>
    <scope>NUCLEOTIDE SEQUENCE</scope>
    <source>
        <strain evidence="2">Duluth1</strain>
        <tissue evidence="2">Whole animal</tissue>
    </source>
</reference>
<dbReference type="EMBL" id="JAIWYP010000001">
    <property type="protein sequence ID" value="KAH3877799.1"/>
    <property type="molecule type" value="Genomic_DNA"/>
</dbReference>
<accession>A0A9D4RR22</accession>
<organism evidence="2 3">
    <name type="scientific">Dreissena polymorpha</name>
    <name type="common">Zebra mussel</name>
    <name type="synonym">Mytilus polymorpha</name>
    <dbReference type="NCBI Taxonomy" id="45954"/>
    <lineage>
        <taxon>Eukaryota</taxon>
        <taxon>Metazoa</taxon>
        <taxon>Spiralia</taxon>
        <taxon>Lophotrochozoa</taxon>
        <taxon>Mollusca</taxon>
        <taxon>Bivalvia</taxon>
        <taxon>Autobranchia</taxon>
        <taxon>Heteroconchia</taxon>
        <taxon>Euheterodonta</taxon>
        <taxon>Imparidentia</taxon>
        <taxon>Neoheterodontei</taxon>
        <taxon>Myida</taxon>
        <taxon>Dreissenoidea</taxon>
        <taxon>Dreissenidae</taxon>
        <taxon>Dreissena</taxon>
    </lineage>
</organism>
<dbReference type="AlphaFoldDB" id="A0A9D4RR22"/>
<feature type="region of interest" description="Disordered" evidence="1">
    <location>
        <begin position="32"/>
        <end position="80"/>
    </location>
</feature>
<gene>
    <name evidence="2" type="ORF">DPMN_001677</name>
</gene>
<evidence type="ECO:0000313" key="3">
    <source>
        <dbReference type="Proteomes" id="UP000828390"/>
    </source>
</evidence>
<reference evidence="2" key="1">
    <citation type="journal article" date="2019" name="bioRxiv">
        <title>The Genome of the Zebra Mussel, Dreissena polymorpha: A Resource for Invasive Species Research.</title>
        <authorList>
            <person name="McCartney M.A."/>
            <person name="Auch B."/>
            <person name="Kono T."/>
            <person name="Mallez S."/>
            <person name="Zhang Y."/>
            <person name="Obille A."/>
            <person name="Becker A."/>
            <person name="Abrahante J.E."/>
            <person name="Garbe J."/>
            <person name="Badalamenti J.P."/>
            <person name="Herman A."/>
            <person name="Mangelson H."/>
            <person name="Liachko I."/>
            <person name="Sullivan S."/>
            <person name="Sone E.D."/>
            <person name="Koren S."/>
            <person name="Silverstein K.A.T."/>
            <person name="Beckman K.B."/>
            <person name="Gohl D.M."/>
        </authorList>
    </citation>
    <scope>NUCLEOTIDE SEQUENCE</scope>
    <source>
        <strain evidence="2">Duluth1</strain>
        <tissue evidence="2">Whole animal</tissue>
    </source>
</reference>
<feature type="compositionally biased region" description="Low complexity" evidence="1">
    <location>
        <begin position="49"/>
        <end position="61"/>
    </location>
</feature>
<evidence type="ECO:0000313" key="2">
    <source>
        <dbReference type="EMBL" id="KAH3877799.1"/>
    </source>
</evidence>
<keyword evidence="3" id="KW-1185">Reference proteome</keyword>
<protein>
    <submittedName>
        <fullName evidence="2">Uncharacterized protein</fullName>
    </submittedName>
</protein>
<dbReference type="Proteomes" id="UP000828390">
    <property type="component" value="Unassembled WGS sequence"/>
</dbReference>
<evidence type="ECO:0000256" key="1">
    <source>
        <dbReference type="SAM" id="MobiDB-lite"/>
    </source>
</evidence>
<name>A0A9D4RR22_DREPO</name>
<proteinExistence type="predicted"/>
<sequence length="92" mass="10020">MHLTHTGIQNSLSRHFSCDNCSTNCRNSNITLTTKTQSTTTARPPKADPTSTLPSKPLSTSAGYSTDSEPSRKIPPRVNASRVFHQLTLYGT</sequence>